<accession>A0A0M8NWX2</accession>
<sequence>MSSARDISVKTNQSWNWNNAQCTYNSLPYKDSPTPKLAAKRSAYYSISIYFRSLIAYKVRVDLDYCWKYKPMRELCVGAYLVARVEGPYKTPAVIDNGRPG</sequence>
<protein>
    <submittedName>
        <fullName evidence="1">Uncharacterized protein</fullName>
    </submittedName>
</protein>
<dbReference type="Proteomes" id="UP000037696">
    <property type="component" value="Unassembled WGS sequence"/>
</dbReference>
<proteinExistence type="predicted"/>
<keyword evidence="2" id="KW-1185">Reference proteome</keyword>
<organism evidence="1 2">
    <name type="scientific">Penicillium nordicum</name>
    <dbReference type="NCBI Taxonomy" id="229535"/>
    <lineage>
        <taxon>Eukaryota</taxon>
        <taxon>Fungi</taxon>
        <taxon>Dikarya</taxon>
        <taxon>Ascomycota</taxon>
        <taxon>Pezizomycotina</taxon>
        <taxon>Eurotiomycetes</taxon>
        <taxon>Eurotiomycetidae</taxon>
        <taxon>Eurotiales</taxon>
        <taxon>Aspergillaceae</taxon>
        <taxon>Penicillium</taxon>
    </lineage>
</organism>
<evidence type="ECO:0000313" key="2">
    <source>
        <dbReference type="Proteomes" id="UP000037696"/>
    </source>
</evidence>
<gene>
    <name evidence="1" type="ORF">ACN38_g10172</name>
</gene>
<evidence type="ECO:0000313" key="1">
    <source>
        <dbReference type="EMBL" id="KOS39007.1"/>
    </source>
</evidence>
<dbReference type="AlphaFoldDB" id="A0A0M8NWX2"/>
<reference evidence="1 2" key="1">
    <citation type="submission" date="2015-08" db="EMBL/GenBank/DDBJ databases">
        <title>Genome sequencing of Penicillium nordicum.</title>
        <authorList>
            <person name="Nguyen H.D."/>
            <person name="Seifert K.A."/>
        </authorList>
    </citation>
    <scope>NUCLEOTIDE SEQUENCE [LARGE SCALE GENOMIC DNA]</scope>
    <source>
        <strain evidence="1 2">DAOMC 185683</strain>
    </source>
</reference>
<name>A0A0M8NWX2_9EURO</name>
<comment type="caution">
    <text evidence="1">The sequence shown here is derived from an EMBL/GenBank/DDBJ whole genome shotgun (WGS) entry which is preliminary data.</text>
</comment>
<dbReference type="EMBL" id="LHQQ01000224">
    <property type="protein sequence ID" value="KOS39007.1"/>
    <property type="molecule type" value="Genomic_DNA"/>
</dbReference>